<evidence type="ECO:0000313" key="3">
    <source>
        <dbReference type="Proteomes" id="UP001562354"/>
    </source>
</evidence>
<dbReference type="Pfam" id="PF00291">
    <property type="entry name" value="PALP"/>
    <property type="match status" value="1"/>
</dbReference>
<gene>
    <name evidence="2" type="ORF">AAFC00_001062</name>
</gene>
<dbReference type="PANTHER" id="PTHR42937:SF1">
    <property type="entry name" value="DIAMINOPROPIONATE AMMONIA-LYASE"/>
    <property type="match status" value="1"/>
</dbReference>
<dbReference type="GeneID" id="95974765"/>
<proteinExistence type="predicted"/>
<dbReference type="PANTHER" id="PTHR42937">
    <property type="match status" value="1"/>
</dbReference>
<feature type="domain" description="Tryptophan synthase beta chain-like PALP" evidence="1">
    <location>
        <begin position="55"/>
        <end position="375"/>
    </location>
</feature>
<comment type="caution">
    <text evidence="2">The sequence shown here is derived from an EMBL/GenBank/DDBJ whole genome shotgun (WGS) entry which is preliminary data.</text>
</comment>
<dbReference type="InterPro" id="IPR036052">
    <property type="entry name" value="TrpB-like_PALP_sf"/>
</dbReference>
<reference evidence="2 3" key="1">
    <citation type="submission" date="2024-07" db="EMBL/GenBank/DDBJ databases">
        <title>Draft sequence of the Neodothiora populina.</title>
        <authorList>
            <person name="Drown D.D."/>
            <person name="Schuette U.S."/>
            <person name="Buechlein A.B."/>
            <person name="Rusch D.R."/>
            <person name="Winton L.W."/>
            <person name="Adams G.A."/>
        </authorList>
    </citation>
    <scope>NUCLEOTIDE SEQUENCE [LARGE SCALE GENOMIC DNA]</scope>
    <source>
        <strain evidence="2 3">CPC 39397</strain>
    </source>
</reference>
<dbReference type="SUPFAM" id="SSF53686">
    <property type="entry name" value="Tryptophan synthase beta subunit-like PLP-dependent enzymes"/>
    <property type="match status" value="1"/>
</dbReference>
<sequence>MLVSPEQSHDEFAVTHLDTKCVYHRNHVFVNPHRKSISSLVPTDPAVEAFHKTLPHYAPTPLRSLPELAGELGVAHVFVKDESARFGLPSFKILGASWAIYRTVCEKTGLPPDVSMVDAGDAAKRHSLVLITCSCGNWGRAVARMATYLGIRAIVFVPNGVSDASRTKMSDEGAEVIAVNGSYDDSIEAAVRRGDDAGALLVFDTSWEGFETVPKWVVEGYCTMLSEADHQVYQSCRRTPSTCVVPVGVGSVAQAVIAHYTAKDPNIHNITVESEAAPCLLESLHHDRSIPLETGQTILPPLNCGTLSMLAWPVLKDGVYASIAVSDVEAHQNLQYLNSNGINAGPCGGATLAAARRLHESSLIGQGPDGVLVLFSTEGMRGYDDPLEKCSVR</sequence>
<dbReference type="EMBL" id="JBFMKM010000003">
    <property type="protein sequence ID" value="KAL1310825.1"/>
    <property type="molecule type" value="Genomic_DNA"/>
</dbReference>
<dbReference type="Proteomes" id="UP001562354">
    <property type="component" value="Unassembled WGS sequence"/>
</dbReference>
<name>A0ABR3PMT6_9PEZI</name>
<organism evidence="2 3">
    <name type="scientific">Neodothiora populina</name>
    <dbReference type="NCBI Taxonomy" id="2781224"/>
    <lineage>
        <taxon>Eukaryota</taxon>
        <taxon>Fungi</taxon>
        <taxon>Dikarya</taxon>
        <taxon>Ascomycota</taxon>
        <taxon>Pezizomycotina</taxon>
        <taxon>Dothideomycetes</taxon>
        <taxon>Dothideomycetidae</taxon>
        <taxon>Dothideales</taxon>
        <taxon>Dothioraceae</taxon>
        <taxon>Neodothiora</taxon>
    </lineage>
</organism>
<protein>
    <recommendedName>
        <fullName evidence="1">Tryptophan synthase beta chain-like PALP domain-containing protein</fullName>
    </recommendedName>
</protein>
<evidence type="ECO:0000259" key="1">
    <source>
        <dbReference type="Pfam" id="PF00291"/>
    </source>
</evidence>
<dbReference type="RefSeq" id="XP_069203674.1">
    <property type="nucleotide sequence ID" value="XM_069340200.1"/>
</dbReference>
<dbReference type="Gene3D" id="3.40.50.1100">
    <property type="match status" value="2"/>
</dbReference>
<keyword evidence="3" id="KW-1185">Reference proteome</keyword>
<dbReference type="InterPro" id="IPR001926">
    <property type="entry name" value="TrpB-like_PALP"/>
</dbReference>
<evidence type="ECO:0000313" key="2">
    <source>
        <dbReference type="EMBL" id="KAL1310825.1"/>
    </source>
</evidence>
<accession>A0ABR3PMT6</accession>